<evidence type="ECO:0000256" key="1">
    <source>
        <dbReference type="SAM" id="MobiDB-lite"/>
    </source>
</evidence>
<feature type="region of interest" description="Disordered" evidence="1">
    <location>
        <begin position="1"/>
        <end position="92"/>
    </location>
</feature>
<gene>
    <name evidence="2" type="ORF">JKILLFL_G8820</name>
</gene>
<evidence type="ECO:0000313" key="3">
    <source>
        <dbReference type="Proteomes" id="UP000836404"/>
    </source>
</evidence>
<feature type="compositionally biased region" description="Low complexity" evidence="1">
    <location>
        <begin position="1"/>
        <end position="32"/>
    </location>
</feature>
<dbReference type="AlphaFoldDB" id="A0A9N8M563"/>
<dbReference type="Proteomes" id="UP000836404">
    <property type="component" value="Unassembled WGS sequence"/>
</dbReference>
<organism evidence="2 3">
    <name type="scientific">Tilletia laevis</name>
    <dbReference type="NCBI Taxonomy" id="157183"/>
    <lineage>
        <taxon>Eukaryota</taxon>
        <taxon>Fungi</taxon>
        <taxon>Dikarya</taxon>
        <taxon>Basidiomycota</taxon>
        <taxon>Ustilaginomycotina</taxon>
        <taxon>Exobasidiomycetes</taxon>
        <taxon>Tilletiales</taxon>
        <taxon>Tilletiaceae</taxon>
        <taxon>Tilletia</taxon>
    </lineage>
</organism>
<feature type="compositionally biased region" description="Acidic residues" evidence="1">
    <location>
        <begin position="59"/>
        <end position="70"/>
    </location>
</feature>
<accession>A0A9N8M563</accession>
<reference evidence="2 3" key="1">
    <citation type="submission" date="2020-10" db="EMBL/GenBank/DDBJ databases">
        <authorList>
            <person name="Sedaghatjoo S."/>
        </authorList>
    </citation>
    <scope>NUCLEOTIDE SEQUENCE [LARGE SCALE GENOMIC DNA]</scope>
    <source>
        <strain evidence="2 3">LLFL</strain>
    </source>
</reference>
<keyword evidence="3" id="KW-1185">Reference proteome</keyword>
<name>A0A9N8M563_9BASI</name>
<protein>
    <submittedName>
        <fullName evidence="2">Uncharacterized protein</fullName>
    </submittedName>
</protein>
<dbReference type="EMBL" id="CAJHJF010000963">
    <property type="protein sequence ID" value="CAD6909085.1"/>
    <property type="molecule type" value="Genomic_DNA"/>
</dbReference>
<feature type="non-terminal residue" evidence="2">
    <location>
        <position position="1"/>
    </location>
</feature>
<sequence length="244" mass="26913">MSPRKSSARQAKAKATGPSGESSTPTPAPAASNARRRWNITGPRVPDLAPASDPLKDDDFTESSDDSDADQDVKKEEGVKKEEEPEDDFSGLLNHRFSSVKGEPEPDSLAKHKKAAKRAEDELRVYVLCFQRDPPGSASNQYRTTAQLEKAQLELDDDADDWKITVMVNNHPDFKRWTVFNFKDKKIRTTFGDWMAALNANLSGSIRIVGIRKPVTSDKDNVKTSANAEMAKRLAALGDKDLPG</sequence>
<proteinExistence type="predicted"/>
<feature type="compositionally biased region" description="Basic and acidic residues" evidence="1">
    <location>
        <begin position="71"/>
        <end position="83"/>
    </location>
</feature>
<evidence type="ECO:0000313" key="2">
    <source>
        <dbReference type="EMBL" id="CAD6909085.1"/>
    </source>
</evidence>
<comment type="caution">
    <text evidence="2">The sequence shown here is derived from an EMBL/GenBank/DDBJ whole genome shotgun (WGS) entry which is preliminary data.</text>
</comment>